<dbReference type="GO" id="GO:0016682">
    <property type="term" value="F:oxidoreductase activity, acting on diphenols and related substances as donors, oxygen as acceptor"/>
    <property type="evidence" value="ECO:0007669"/>
    <property type="project" value="UniProtKB-UniRule"/>
</dbReference>
<dbReference type="OrthoDB" id="2361460at2"/>
<comment type="caution">
    <text evidence="10">The sequence shown here is derived from an EMBL/GenBank/DDBJ whole genome shotgun (WGS) entry which is preliminary data.</text>
</comment>
<dbReference type="PANTHER" id="PTHR36835:SF1">
    <property type="entry name" value="CYTOCHROME BO(3) UBIQUINOL OXIDASE SUBUNIT 4"/>
    <property type="match status" value="1"/>
</dbReference>
<evidence type="ECO:0000256" key="1">
    <source>
        <dbReference type="ARBA" id="ARBA00000725"/>
    </source>
</evidence>
<dbReference type="GO" id="GO:0015078">
    <property type="term" value="F:proton transmembrane transporter activity"/>
    <property type="evidence" value="ECO:0007669"/>
    <property type="project" value="TreeGrafter"/>
</dbReference>
<evidence type="ECO:0000256" key="6">
    <source>
        <dbReference type="ARBA" id="ARBA00022989"/>
    </source>
</evidence>
<keyword evidence="7 9" id="KW-0560">Oxidoreductase</keyword>
<dbReference type="InterPro" id="IPR050968">
    <property type="entry name" value="Cytochrome_c_oxidase_bac_sub4"/>
</dbReference>
<dbReference type="GO" id="GO:0009486">
    <property type="term" value="F:cytochrome bo3 ubiquinol oxidase activity"/>
    <property type="evidence" value="ECO:0007669"/>
    <property type="project" value="TreeGrafter"/>
</dbReference>
<feature type="transmembrane region" description="Helical" evidence="9">
    <location>
        <begin position="67"/>
        <end position="94"/>
    </location>
</feature>
<comment type="similarity">
    <text evidence="3 9">Belongs to the cytochrome c oxidase bacterial subunit 4 family.</text>
</comment>
<dbReference type="InterPro" id="IPR005171">
    <property type="entry name" value="Cyt_c_oxidase_su4_prok"/>
</dbReference>
<feature type="transmembrane region" description="Helical" evidence="9">
    <location>
        <begin position="37"/>
        <end position="55"/>
    </location>
</feature>
<evidence type="ECO:0000256" key="7">
    <source>
        <dbReference type="ARBA" id="ARBA00023002"/>
    </source>
</evidence>
<dbReference type="GO" id="GO:0009319">
    <property type="term" value="C:cytochrome o ubiquinol oxidase complex"/>
    <property type="evidence" value="ECO:0007669"/>
    <property type="project" value="TreeGrafter"/>
</dbReference>
<proteinExistence type="inferred from homology"/>
<evidence type="ECO:0000256" key="8">
    <source>
        <dbReference type="ARBA" id="ARBA00023136"/>
    </source>
</evidence>
<dbReference type="RefSeq" id="WP_053493738.1">
    <property type="nucleotide sequence ID" value="NZ_JBCMXJ010000012.1"/>
</dbReference>
<evidence type="ECO:0000256" key="4">
    <source>
        <dbReference type="ARBA" id="ARBA00022475"/>
    </source>
</evidence>
<evidence type="ECO:0000313" key="11">
    <source>
        <dbReference type="Proteomes" id="UP000036932"/>
    </source>
</evidence>
<comment type="subcellular location">
    <subcellularLocation>
        <location evidence="2 9">Cell membrane</location>
        <topology evidence="2 9">Multi-pass membrane protein</topology>
    </subcellularLocation>
</comment>
<keyword evidence="8 9" id="KW-0472">Membrane</keyword>
<keyword evidence="6 9" id="KW-1133">Transmembrane helix</keyword>
<comment type="catalytic activity">
    <reaction evidence="1 9">
        <text>2 a quinol + O2 = 2 a quinone + 2 H2O</text>
        <dbReference type="Rhea" id="RHEA:55376"/>
        <dbReference type="ChEBI" id="CHEBI:15377"/>
        <dbReference type="ChEBI" id="CHEBI:15379"/>
        <dbReference type="ChEBI" id="CHEBI:24646"/>
        <dbReference type="ChEBI" id="CHEBI:132124"/>
    </reaction>
</comment>
<protein>
    <recommendedName>
        <fullName evidence="9">Quinol oxidase subunit 4</fullName>
        <ecNumber evidence="9">1.10.3.-</ecNumber>
    </recommendedName>
</protein>
<dbReference type="AlphaFoldDB" id="A0A0M1P3F9"/>
<dbReference type="EMBL" id="LIUT01000001">
    <property type="protein sequence ID" value="KOR89018.1"/>
    <property type="molecule type" value="Genomic_DNA"/>
</dbReference>
<dbReference type="GO" id="GO:0015990">
    <property type="term" value="P:electron transport coupled proton transport"/>
    <property type="evidence" value="ECO:0007669"/>
    <property type="project" value="TreeGrafter"/>
</dbReference>
<dbReference type="Proteomes" id="UP000036932">
    <property type="component" value="Unassembled WGS sequence"/>
</dbReference>
<keyword evidence="4 9" id="KW-1003">Cell membrane</keyword>
<dbReference type="GO" id="GO:0005886">
    <property type="term" value="C:plasma membrane"/>
    <property type="evidence" value="ECO:0007669"/>
    <property type="project" value="UniProtKB-SubCell"/>
</dbReference>
<dbReference type="PANTHER" id="PTHR36835">
    <property type="entry name" value="CYTOCHROME BO(3) UBIQUINOL OXIDASE SUBUNIT 4"/>
    <property type="match status" value="1"/>
</dbReference>
<dbReference type="NCBIfam" id="TIGR02901">
    <property type="entry name" value="QoxD"/>
    <property type="match status" value="1"/>
</dbReference>
<keyword evidence="5 9" id="KW-0812">Transmembrane</keyword>
<comment type="function">
    <text evidence="9">Catalyzes quinol oxidation with the concomitant reduction of oxygen to water.</text>
</comment>
<accession>A0A0M1P3F9</accession>
<name>A0A0M1P3F9_9BACL</name>
<dbReference type="GO" id="GO:0042773">
    <property type="term" value="P:ATP synthesis coupled electron transport"/>
    <property type="evidence" value="ECO:0007669"/>
    <property type="project" value="UniProtKB-UniRule"/>
</dbReference>
<dbReference type="EC" id="1.10.3.-" evidence="9"/>
<evidence type="ECO:0000256" key="9">
    <source>
        <dbReference type="RuleBase" id="RU367153"/>
    </source>
</evidence>
<evidence type="ECO:0000256" key="2">
    <source>
        <dbReference type="ARBA" id="ARBA00004651"/>
    </source>
</evidence>
<evidence type="ECO:0000313" key="10">
    <source>
        <dbReference type="EMBL" id="KOR89018.1"/>
    </source>
</evidence>
<feature type="transmembrane region" description="Helical" evidence="9">
    <location>
        <begin position="12"/>
        <end position="31"/>
    </location>
</feature>
<dbReference type="Pfam" id="PF03626">
    <property type="entry name" value="COX4_pro"/>
    <property type="match status" value="1"/>
</dbReference>
<gene>
    <name evidence="10" type="ORF">AM231_07440</name>
</gene>
<evidence type="ECO:0000256" key="3">
    <source>
        <dbReference type="ARBA" id="ARBA00008079"/>
    </source>
</evidence>
<reference evidence="11" key="1">
    <citation type="submission" date="2015-08" db="EMBL/GenBank/DDBJ databases">
        <title>Genome sequencing project for genomic taxonomy and phylogenomics of Bacillus-like bacteria.</title>
        <authorList>
            <person name="Liu B."/>
            <person name="Wang J."/>
            <person name="Zhu Y."/>
            <person name="Liu G."/>
            <person name="Chen Q."/>
            <person name="Chen Z."/>
            <person name="Lan J."/>
            <person name="Che J."/>
            <person name="Ge C."/>
            <person name="Shi H."/>
            <person name="Pan Z."/>
            <person name="Liu X."/>
        </authorList>
    </citation>
    <scope>NUCLEOTIDE SEQUENCE [LARGE SCALE GENOMIC DNA]</scope>
    <source>
        <strain evidence="11">FJAT-22460</strain>
    </source>
</reference>
<evidence type="ECO:0000256" key="5">
    <source>
        <dbReference type="ARBA" id="ARBA00022692"/>
    </source>
</evidence>
<dbReference type="PATRIC" id="fig|1705565.3.peg.3407"/>
<keyword evidence="11" id="KW-1185">Reference proteome</keyword>
<sequence>MIKQLFPIKHVAGYISSLVLSAVALVVLLDMPAASKMAILFVTAILQASVQLMLFMHVGESDNKKSIYINIAYALFVGLVTIFGTLFIFVWGWYS</sequence>
<dbReference type="GO" id="GO:0019646">
    <property type="term" value="P:aerobic electron transport chain"/>
    <property type="evidence" value="ECO:0007669"/>
    <property type="project" value="TreeGrafter"/>
</dbReference>
<dbReference type="InterPro" id="IPR014250">
    <property type="entry name" value="QoxD"/>
</dbReference>
<organism evidence="10 11">
    <name type="scientific">Paenibacillus solani</name>
    <dbReference type="NCBI Taxonomy" id="1705565"/>
    <lineage>
        <taxon>Bacteria</taxon>
        <taxon>Bacillati</taxon>
        <taxon>Bacillota</taxon>
        <taxon>Bacilli</taxon>
        <taxon>Bacillales</taxon>
        <taxon>Paenibacillaceae</taxon>
        <taxon>Paenibacillus</taxon>
    </lineage>
</organism>